<organism evidence="3 4">
    <name type="scientific">Pontibacillus halophilus JSM 076056 = DSM 19796</name>
    <dbReference type="NCBI Taxonomy" id="1385510"/>
    <lineage>
        <taxon>Bacteria</taxon>
        <taxon>Bacillati</taxon>
        <taxon>Bacillota</taxon>
        <taxon>Bacilli</taxon>
        <taxon>Bacillales</taxon>
        <taxon>Bacillaceae</taxon>
        <taxon>Pontibacillus</taxon>
    </lineage>
</organism>
<keyword evidence="4" id="KW-1185">Reference proteome</keyword>
<evidence type="ECO:0000313" key="3">
    <source>
        <dbReference type="EMBL" id="KGX93258.1"/>
    </source>
</evidence>
<protein>
    <recommendedName>
        <fullName evidence="5">NgoFVII family restriction endonuclease</fullName>
    </recommendedName>
</protein>
<dbReference type="PANTHER" id="PTHR37313">
    <property type="entry name" value="UPF0749 PROTEIN RV1825"/>
    <property type="match status" value="1"/>
</dbReference>
<evidence type="ECO:0000256" key="2">
    <source>
        <dbReference type="SAM" id="Coils"/>
    </source>
</evidence>
<dbReference type="AlphaFoldDB" id="A0A0A5GPS8"/>
<evidence type="ECO:0000313" key="4">
    <source>
        <dbReference type="Proteomes" id="UP000030528"/>
    </source>
</evidence>
<feature type="coiled-coil region" evidence="2">
    <location>
        <begin position="51"/>
        <end position="97"/>
    </location>
</feature>
<dbReference type="PANTHER" id="PTHR37313:SF2">
    <property type="entry name" value="UPF0749 PROTEIN YLXX"/>
    <property type="match status" value="1"/>
</dbReference>
<gene>
    <name evidence="3" type="ORF">N781_12680</name>
</gene>
<dbReference type="Pfam" id="PF05949">
    <property type="entry name" value="DUF881"/>
    <property type="match status" value="1"/>
</dbReference>
<keyword evidence="2" id="KW-0175">Coiled coil</keyword>
<comment type="caution">
    <text evidence="3">The sequence shown here is derived from an EMBL/GenBank/DDBJ whole genome shotgun (WGS) entry which is preliminary data.</text>
</comment>
<dbReference type="RefSeq" id="WP_026799686.1">
    <property type="nucleotide sequence ID" value="NZ_AULI01000005.1"/>
</dbReference>
<dbReference type="OrthoDB" id="2439649at2"/>
<evidence type="ECO:0008006" key="5">
    <source>
        <dbReference type="Google" id="ProtNLM"/>
    </source>
</evidence>
<comment type="similarity">
    <text evidence="1">Belongs to the UPF0749 family.</text>
</comment>
<reference evidence="3 4" key="1">
    <citation type="submission" date="2013-08" db="EMBL/GenBank/DDBJ databases">
        <authorList>
            <person name="Huang J."/>
            <person name="Wang G."/>
        </authorList>
    </citation>
    <scope>NUCLEOTIDE SEQUENCE [LARGE SCALE GENOMIC DNA]</scope>
    <source>
        <strain evidence="3 4">JSM 076056</strain>
    </source>
</reference>
<dbReference type="STRING" id="1385510.GCA_000425205_01235"/>
<name>A0A0A5GPS8_9BACI</name>
<evidence type="ECO:0000256" key="1">
    <source>
        <dbReference type="ARBA" id="ARBA00009108"/>
    </source>
</evidence>
<dbReference type="EMBL" id="AVPE01000003">
    <property type="protein sequence ID" value="KGX93258.1"/>
    <property type="molecule type" value="Genomic_DNA"/>
</dbReference>
<proteinExistence type="inferred from homology"/>
<dbReference type="Proteomes" id="UP000030528">
    <property type="component" value="Unassembled WGS sequence"/>
</dbReference>
<sequence length="238" mass="27237">MSRNRLPLSIVLAIFGFMVAIQFQSTQQPDTRDTRDLWEIRTALQDEQRTQQELYEKLSELDSLLAQYETQNETEKVETLKDSIEQLKQQAGLEERVGEGLTLTVEPWTQIIEESDQTPNVSPDLLQRLINELNRYGATDIAIGEERITSLSPIRNVNGYTYVNNRQLSSLPLTVKVLSEDPERLLNYMEVSPAIDEFAIDNLLIQLSLKSDVKLPAYEQLSTLKYLNEVQTKETGES</sequence>
<dbReference type="InterPro" id="IPR010273">
    <property type="entry name" value="DUF881"/>
</dbReference>
<dbReference type="Gene3D" id="3.30.70.1880">
    <property type="entry name" value="Protein of unknown function DUF881"/>
    <property type="match status" value="1"/>
</dbReference>
<dbReference type="eggNOG" id="COG3879">
    <property type="taxonomic scope" value="Bacteria"/>
</dbReference>
<accession>A0A0A5GPS8</accession>